<gene>
    <name evidence="1" type="primary">MSV098</name>
</gene>
<dbReference type="PIR" id="T28259">
    <property type="entry name" value="T28259"/>
</dbReference>
<dbReference type="GeneID" id="1449910"/>
<organism evidence="1 2">
    <name type="scientific">Melanoplus sanguinipes entomopoxvirus</name>
    <name type="common">MsEPV</name>
    <dbReference type="NCBI Taxonomy" id="83191"/>
    <lineage>
        <taxon>Viruses</taxon>
        <taxon>Varidnaviria</taxon>
        <taxon>Bamfordvirae</taxon>
        <taxon>Nucleocytoviricota</taxon>
        <taxon>Pokkesviricetes</taxon>
        <taxon>Chitovirales</taxon>
        <taxon>Poxviridae</taxon>
        <taxon>Entomopoxvirinae</taxon>
        <taxon>Deltaentomopoxvirus</taxon>
        <taxon>Deltaentomopoxvirus msanguinipes</taxon>
    </lineage>
</organism>
<proteinExistence type="predicted"/>
<evidence type="ECO:0000313" key="1">
    <source>
        <dbReference type="EMBL" id="AAC97647.1"/>
    </source>
</evidence>
<sequence>MVKTLVIVYIPECKICQIVNEYFEYLNSIKYINYKKIYAINSILKYKIPIDKLKGIKLQTPQIYLIENNSIIALNTAPFLNYAIKYKKTLVNKNETNNFFLKKLMRNE</sequence>
<name>Q9YVZ4_MSEPV</name>
<evidence type="ECO:0008006" key="3">
    <source>
        <dbReference type="Google" id="ProtNLM"/>
    </source>
</evidence>
<keyword evidence="2" id="KW-1185">Reference proteome</keyword>
<dbReference type="EMBL" id="AF063866">
    <property type="protein sequence ID" value="AAC97647.1"/>
    <property type="molecule type" value="Genomic_DNA"/>
</dbReference>
<reference evidence="1 2" key="1">
    <citation type="journal article" date="1999" name="J. Virol.">
        <title>The genome of Melanoplus sanguinipes entomopoxvirus.</title>
        <authorList>
            <person name="Afonso C.L."/>
            <person name="Tulman E.R."/>
            <person name="Lu Z."/>
            <person name="Oma E."/>
            <person name="Kutish G.F."/>
            <person name="Rock D.L."/>
        </authorList>
    </citation>
    <scope>NUCLEOTIDE SEQUENCE [LARGE SCALE GENOMIC DNA]</scope>
    <source>
        <strain evidence="1">Tucson</strain>
    </source>
</reference>
<accession>Q9YVZ4</accession>
<evidence type="ECO:0000313" key="2">
    <source>
        <dbReference type="Proteomes" id="UP000172353"/>
    </source>
</evidence>
<protein>
    <recommendedName>
        <fullName evidence="3">Thioredoxin</fullName>
    </recommendedName>
</protein>
<dbReference type="Proteomes" id="UP000172353">
    <property type="component" value="Segment"/>
</dbReference>
<dbReference type="OrthoDB" id="26405at10239"/>
<dbReference type="RefSeq" id="NP_048169.1">
    <property type="nucleotide sequence ID" value="NC_001993.1"/>
</dbReference>
<organismHost>
    <name type="scientific">Melanoplus sanguinipes</name>
    <name type="common">Migratory grasshopper</name>
    <dbReference type="NCBI Taxonomy" id="65742"/>
</organismHost>
<dbReference type="KEGG" id="vg:1449910"/>